<dbReference type="PRINTS" id="PR00853">
    <property type="entry name" value="XPGRADSUPER"/>
</dbReference>
<protein>
    <recommendedName>
        <fullName evidence="4">XPG-I domain-containing protein</fullName>
    </recommendedName>
</protein>
<dbReference type="InterPro" id="IPR006086">
    <property type="entry name" value="XPG-I_dom"/>
</dbReference>
<evidence type="ECO:0000313" key="6">
    <source>
        <dbReference type="Proteomes" id="UP000355283"/>
    </source>
</evidence>
<dbReference type="Proteomes" id="UP000355283">
    <property type="component" value="Unassembled WGS sequence"/>
</dbReference>
<dbReference type="GO" id="GO:0003697">
    <property type="term" value="F:single-stranded DNA binding"/>
    <property type="evidence" value="ECO:0007669"/>
    <property type="project" value="TreeGrafter"/>
</dbReference>
<feature type="region of interest" description="Disordered" evidence="3">
    <location>
        <begin position="759"/>
        <end position="781"/>
    </location>
</feature>
<feature type="compositionally biased region" description="Acidic residues" evidence="3">
    <location>
        <begin position="703"/>
        <end position="732"/>
    </location>
</feature>
<feature type="compositionally biased region" description="Basic and acidic residues" evidence="3">
    <location>
        <begin position="97"/>
        <end position="108"/>
    </location>
</feature>
<keyword evidence="2" id="KW-0539">Nucleus</keyword>
<dbReference type="GO" id="GO:0016788">
    <property type="term" value="F:hydrolase activity, acting on ester bonds"/>
    <property type="evidence" value="ECO:0007669"/>
    <property type="project" value="InterPro"/>
</dbReference>
<dbReference type="Pfam" id="PF00867">
    <property type="entry name" value="XPG_I"/>
    <property type="match status" value="1"/>
</dbReference>
<feature type="compositionally biased region" description="Basic and acidic residues" evidence="3">
    <location>
        <begin position="230"/>
        <end position="240"/>
    </location>
</feature>
<comment type="caution">
    <text evidence="5">The sequence shown here is derived from an EMBL/GenBank/DDBJ whole genome shotgun (WGS) entry which is preliminary data.</text>
</comment>
<dbReference type="CDD" id="cd09868">
    <property type="entry name" value="PIN_XPG_RAD2"/>
    <property type="match status" value="1"/>
</dbReference>
<feature type="compositionally biased region" description="Gly residues" evidence="3">
    <location>
        <begin position="303"/>
        <end position="312"/>
    </location>
</feature>
<dbReference type="InterPro" id="IPR008918">
    <property type="entry name" value="HhH2"/>
</dbReference>
<dbReference type="InterPro" id="IPR006084">
    <property type="entry name" value="XPG/Rad2"/>
</dbReference>
<name>A0A4D9D712_9STRA</name>
<organism evidence="5 6">
    <name type="scientific">Nannochloropsis salina CCMP1776</name>
    <dbReference type="NCBI Taxonomy" id="1027361"/>
    <lineage>
        <taxon>Eukaryota</taxon>
        <taxon>Sar</taxon>
        <taxon>Stramenopiles</taxon>
        <taxon>Ochrophyta</taxon>
        <taxon>Eustigmatophyceae</taxon>
        <taxon>Eustigmatales</taxon>
        <taxon>Monodopsidaceae</taxon>
        <taxon>Microchloropsis</taxon>
        <taxon>Microchloropsis salina</taxon>
    </lineage>
</organism>
<feature type="region of interest" description="Disordered" evidence="3">
    <location>
        <begin position="449"/>
        <end position="613"/>
    </location>
</feature>
<dbReference type="PANTHER" id="PTHR16171">
    <property type="entry name" value="DNA REPAIR PROTEIN COMPLEMENTING XP-G CELLS-RELATED"/>
    <property type="match status" value="1"/>
</dbReference>
<keyword evidence="6" id="KW-1185">Reference proteome</keyword>
<feature type="region of interest" description="Disordered" evidence="3">
    <location>
        <begin position="646"/>
        <end position="741"/>
    </location>
</feature>
<dbReference type="InterPro" id="IPR029060">
    <property type="entry name" value="PIN-like_dom_sf"/>
</dbReference>
<feature type="compositionally biased region" description="Basic and acidic residues" evidence="3">
    <location>
        <begin position="501"/>
        <end position="510"/>
    </location>
</feature>
<evidence type="ECO:0000256" key="3">
    <source>
        <dbReference type="SAM" id="MobiDB-lite"/>
    </source>
</evidence>
<evidence type="ECO:0000256" key="2">
    <source>
        <dbReference type="ARBA" id="ARBA00023242"/>
    </source>
</evidence>
<dbReference type="SMART" id="SM00484">
    <property type="entry name" value="XPGI"/>
    <property type="match status" value="1"/>
</dbReference>
<dbReference type="GO" id="GO:0005634">
    <property type="term" value="C:nucleus"/>
    <property type="evidence" value="ECO:0007669"/>
    <property type="project" value="UniProtKB-SubCell"/>
</dbReference>
<reference evidence="5 6" key="1">
    <citation type="submission" date="2019-01" db="EMBL/GenBank/DDBJ databases">
        <title>Nuclear Genome Assembly of the Microalgal Biofuel strain Nannochloropsis salina CCMP1776.</title>
        <authorList>
            <person name="Hovde B."/>
        </authorList>
    </citation>
    <scope>NUCLEOTIDE SEQUENCE [LARGE SCALE GENOMIC DNA]</scope>
    <source>
        <strain evidence="5 6">CCMP1776</strain>
    </source>
</reference>
<dbReference type="CDD" id="cd09904">
    <property type="entry name" value="H3TH_XPG"/>
    <property type="match status" value="1"/>
</dbReference>
<feature type="region of interest" description="Disordered" evidence="3">
    <location>
        <begin position="797"/>
        <end position="821"/>
    </location>
</feature>
<evidence type="ECO:0000313" key="5">
    <source>
        <dbReference type="EMBL" id="TFJ87166.1"/>
    </source>
</evidence>
<dbReference type="InterPro" id="IPR036279">
    <property type="entry name" value="5-3_exonuclease_C_sf"/>
</dbReference>
<dbReference type="SMART" id="SM00279">
    <property type="entry name" value="HhH2"/>
    <property type="match status" value="1"/>
</dbReference>
<dbReference type="InterPro" id="IPR019974">
    <property type="entry name" value="XPG_CS"/>
</dbReference>
<feature type="compositionally biased region" description="Polar residues" evidence="3">
    <location>
        <begin position="565"/>
        <end position="577"/>
    </location>
</feature>
<feature type="compositionally biased region" description="Basic residues" evidence="3">
    <location>
        <begin position="1346"/>
        <end position="1358"/>
    </location>
</feature>
<feature type="compositionally biased region" description="Basic residues" evidence="3">
    <location>
        <begin position="1295"/>
        <end position="1306"/>
    </location>
</feature>
<feature type="compositionally biased region" description="Acidic residues" evidence="3">
    <location>
        <begin position="1362"/>
        <end position="1376"/>
    </location>
</feature>
<feature type="region of interest" description="Disordered" evidence="3">
    <location>
        <begin position="284"/>
        <end position="427"/>
    </location>
</feature>
<feature type="compositionally biased region" description="Acidic residues" evidence="3">
    <location>
        <begin position="136"/>
        <end position="155"/>
    </location>
</feature>
<dbReference type="EMBL" id="SDOX01000006">
    <property type="protein sequence ID" value="TFJ87166.1"/>
    <property type="molecule type" value="Genomic_DNA"/>
</dbReference>
<feature type="compositionally biased region" description="Basic and acidic residues" evidence="3">
    <location>
        <begin position="337"/>
        <end position="352"/>
    </location>
</feature>
<feature type="compositionally biased region" description="Gly residues" evidence="3">
    <location>
        <begin position="376"/>
        <end position="386"/>
    </location>
</feature>
<feature type="compositionally biased region" description="Acidic residues" evidence="3">
    <location>
        <begin position="365"/>
        <end position="375"/>
    </location>
</feature>
<feature type="compositionally biased region" description="Basic and acidic residues" evidence="3">
    <location>
        <begin position="691"/>
        <end position="702"/>
    </location>
</feature>
<proteinExistence type="predicted"/>
<gene>
    <name evidence="5" type="ORF">NSK_001498</name>
</gene>
<dbReference type="PROSITE" id="PS50330">
    <property type="entry name" value="UIM"/>
    <property type="match status" value="1"/>
</dbReference>
<sequence>MSRKRRREDQETSVRKTAQRLLLAQLKKQHILSGSTVLAEASGKNKKQKADLEPVGSLGAEAGFAAGFIPGAPEKGWDPPDAEVAGREEFVAGDGSQDARKGAEKVDGHGVNGDGGSIRQRSAAAAFAQALPASASDEEEVEWEEEEGSGTDDVGDILLEDDNVDVMVLASLPPELQKDVVESAKRRQRMLSRQAFMPVAGNPALYSQAQISNFLKSSRLNQKVSSLREVLGDDGNRDDEGIGAGGKDQPESSAGSGPCMVEPDGDASGLKRAEFQDGCKDTTEAVWSKPGHAPQSSGLAGVDEGGWSGGGLGEDDGRDGGGEKAVDLVQGGGFLPEDEHMDGHGDEERGRDVGSMGGGGFLPESEGEEGVEDGATEGGVQGGPRVMGGDEECGPVVMKEAGAPFPRDDSSSGGMDASREGVGAGANTAEQWLEEEEREMALAVRMSLEEAASRGGREGQGASAVEAVDDDGQASVPGVEEEKEGGMRPLPTLGSLTTAKGPKEADDRETGGLVLSLPGGPASVDDAASLGDFLAALAPDRPPAPARPSGPGRGNLTPGSLPAKGQQSCAPPSTSPVKTGPPVGARGGGLRDPRTAGANPASSPSSSLSKSVLPTEKAFQNAVATASRLTTWAGVAVRRAIQQHVQMAAPGVDPPASLPPSRGGQMYGREKAEGQVEEEASWDETLPFLQRGRDEGSDHDADKEGEEDDIEWEGGDDKEDLSAEEEKDESLGEEGMTVDIDGDIRVGTAFPGMVAPTEAAEAPTGVAWSRPTGGGSGVSAEADRGSLLTLLETANADSGGRRDLEEASVTVGKGEEPKPVAEWEGLGTDQDVMDLGDGGRGGDQTEARAHAEEAMEQEEEEGKVEPLAMASEVSHAGMSLTGSDDVLGQGTEEYEDMSRDLDDEAALRSRMRKELRDAETVSQEMREDIMHLLQLFGVPFLVAPMEAEAQCAVLETLGLVDGVVSDDSDSFLFGARAVYKNIFDERKYVEAYRAEDLERELGLKRVDLVSLALLLGSDYTEGVKGVGIVNAMEVVRAFALREGGEGETEGRGGKPEEGLQHFKAWLDGFDPLGDLSMRADRNLVDDREEDGAEDKAGEEGGSTRRRAAWVTQEVEAFHSKHKSARTRWVVTERFPDPAIYRAYLQPQVNASTDSFTWGVPDLDGLRVHLAQKLGWPVSETDSHLLPMLRRMQETVWQSRLDSYFLGYQDNVKFAKIKSKRLQRAVTDLKPGGSIALGKEENTESGQEGAETMEIENARRNRKGSRKGGNARLCEGTNADVHRKEAQGTKALSPSRKMRRVQKRKKSLGQCSSSSGGSSSDEGEEREGGSVKGNRRGIAEADTRVPARQRGRRGGRGRKVVIVDDEEASGSEHTAEE</sequence>
<evidence type="ECO:0000259" key="4">
    <source>
        <dbReference type="SMART" id="SM00484"/>
    </source>
</evidence>
<feature type="region of interest" description="Disordered" evidence="3">
    <location>
        <begin position="1231"/>
        <end position="1376"/>
    </location>
</feature>
<feature type="region of interest" description="Disordered" evidence="3">
    <location>
        <begin position="89"/>
        <end position="117"/>
    </location>
</feature>
<dbReference type="SUPFAM" id="SSF47807">
    <property type="entry name" value="5' to 3' exonuclease, C-terminal subdomain"/>
    <property type="match status" value="1"/>
</dbReference>
<dbReference type="SUPFAM" id="SSF88723">
    <property type="entry name" value="PIN domain-like"/>
    <property type="match status" value="1"/>
</dbReference>
<feature type="region of interest" description="Disordered" evidence="3">
    <location>
        <begin position="131"/>
        <end position="155"/>
    </location>
</feature>
<comment type="subcellular location">
    <subcellularLocation>
        <location evidence="1">Nucleus</location>
    </subcellularLocation>
</comment>
<dbReference type="PROSITE" id="PS00842">
    <property type="entry name" value="XPG_2"/>
    <property type="match status" value="1"/>
</dbReference>
<feature type="domain" description="XPG-I" evidence="4">
    <location>
        <begin position="934"/>
        <end position="1003"/>
    </location>
</feature>
<feature type="compositionally biased region" description="Low complexity" evidence="3">
    <location>
        <begin position="602"/>
        <end position="611"/>
    </location>
</feature>
<dbReference type="GO" id="GO:0004520">
    <property type="term" value="F:DNA endonuclease activity"/>
    <property type="evidence" value="ECO:0007669"/>
    <property type="project" value="TreeGrafter"/>
</dbReference>
<evidence type="ECO:0000256" key="1">
    <source>
        <dbReference type="ARBA" id="ARBA00004123"/>
    </source>
</evidence>
<dbReference type="PANTHER" id="PTHR16171:SF7">
    <property type="entry name" value="DNA REPAIR PROTEIN RAD2"/>
    <property type="match status" value="1"/>
</dbReference>
<feature type="region of interest" description="Disordered" evidence="3">
    <location>
        <begin position="1084"/>
        <end position="1105"/>
    </location>
</feature>
<feature type="region of interest" description="Disordered" evidence="3">
    <location>
        <begin position="226"/>
        <end position="271"/>
    </location>
</feature>
<dbReference type="Gene3D" id="3.40.50.1010">
    <property type="entry name" value="5'-nuclease"/>
    <property type="match status" value="1"/>
</dbReference>
<dbReference type="InterPro" id="IPR003903">
    <property type="entry name" value="UIM_dom"/>
</dbReference>
<accession>A0A4D9D712</accession>
<feature type="compositionally biased region" description="Basic and acidic residues" evidence="3">
    <location>
        <begin position="1093"/>
        <end position="1102"/>
    </location>
</feature>
<feature type="compositionally biased region" description="Basic and acidic residues" evidence="3">
    <location>
        <begin position="843"/>
        <end position="853"/>
    </location>
</feature>
<dbReference type="Gene3D" id="1.10.150.20">
    <property type="entry name" value="5' to 3' exonuclease, C-terminal subdomain"/>
    <property type="match status" value="1"/>
</dbReference>
<dbReference type="OrthoDB" id="31113at2759"/>
<feature type="region of interest" description="Disordered" evidence="3">
    <location>
        <begin position="836"/>
        <end position="864"/>
    </location>
</feature>